<accession>A0AAE3G5H3</accession>
<dbReference type="Gene3D" id="3.90.1010.10">
    <property type="match status" value="1"/>
</dbReference>
<dbReference type="PANTHER" id="PTHR43597">
    <property type="entry name" value="SULFUR ACCEPTOR PROTEIN CSDE"/>
    <property type="match status" value="1"/>
</dbReference>
<comment type="similarity">
    <text evidence="1">Belongs to the SufE family.</text>
</comment>
<dbReference type="RefSeq" id="WP_253477159.1">
    <property type="nucleotide sequence ID" value="NZ_JALJXV010000004.1"/>
</dbReference>
<evidence type="ECO:0000313" key="4">
    <source>
        <dbReference type="Proteomes" id="UP001205843"/>
    </source>
</evidence>
<feature type="domain" description="Fe-S metabolism associated" evidence="2">
    <location>
        <begin position="17"/>
        <end position="134"/>
    </location>
</feature>
<comment type="caution">
    <text evidence="3">The sequence shown here is derived from an EMBL/GenBank/DDBJ whole genome shotgun (WGS) entry which is preliminary data.</text>
</comment>
<dbReference type="SUPFAM" id="SSF82649">
    <property type="entry name" value="SufE/NifU"/>
    <property type="match status" value="1"/>
</dbReference>
<proteinExistence type="inferred from homology"/>
<dbReference type="EMBL" id="JALJXV010000004">
    <property type="protein sequence ID" value="MCP1674773.1"/>
    <property type="molecule type" value="Genomic_DNA"/>
</dbReference>
<protein>
    <submittedName>
        <fullName evidence="3">Cysteine desulfuration protein SufE</fullName>
    </submittedName>
</protein>
<keyword evidence="4" id="KW-1185">Reference proteome</keyword>
<dbReference type="Proteomes" id="UP001205843">
    <property type="component" value="Unassembled WGS sequence"/>
</dbReference>
<evidence type="ECO:0000256" key="1">
    <source>
        <dbReference type="ARBA" id="ARBA00010282"/>
    </source>
</evidence>
<evidence type="ECO:0000259" key="2">
    <source>
        <dbReference type="Pfam" id="PF02657"/>
    </source>
</evidence>
<dbReference type="AlphaFoldDB" id="A0AAE3G5H3"/>
<evidence type="ECO:0000313" key="3">
    <source>
        <dbReference type="EMBL" id="MCP1674773.1"/>
    </source>
</evidence>
<dbReference type="InterPro" id="IPR003808">
    <property type="entry name" value="Fe-S_metab-assoc_dom"/>
</dbReference>
<name>A0AAE3G5H3_9GAMM</name>
<dbReference type="Pfam" id="PF02657">
    <property type="entry name" value="SufE"/>
    <property type="match status" value="1"/>
</dbReference>
<organism evidence="3 4">
    <name type="scientific">Natronocella acetinitrilica</name>
    <dbReference type="NCBI Taxonomy" id="414046"/>
    <lineage>
        <taxon>Bacteria</taxon>
        <taxon>Pseudomonadati</taxon>
        <taxon>Pseudomonadota</taxon>
        <taxon>Gammaproteobacteria</taxon>
        <taxon>Chromatiales</taxon>
        <taxon>Ectothiorhodospiraceae</taxon>
        <taxon>Natronocella</taxon>
    </lineage>
</organism>
<gene>
    <name evidence="3" type="ORF">J2T57_001911</name>
</gene>
<dbReference type="PANTHER" id="PTHR43597:SF5">
    <property type="entry name" value="SUFE-LIKE PROTEIN 2, CHLOROPLASTIC"/>
    <property type="match status" value="1"/>
</dbReference>
<reference evidence="3" key="1">
    <citation type="submission" date="2022-03" db="EMBL/GenBank/DDBJ databases">
        <title>Genomic Encyclopedia of Type Strains, Phase III (KMG-III): the genomes of soil and plant-associated and newly described type strains.</title>
        <authorList>
            <person name="Whitman W."/>
        </authorList>
    </citation>
    <scope>NUCLEOTIDE SEQUENCE</scope>
    <source>
        <strain evidence="3">ANL 6-2</strain>
    </source>
</reference>
<sequence>MQSIEEHPRFAQQAVVETLAGLDSWPDRYRYIIDQARSLPRFPAAHRCARYRVNTCVSSTWLRAEGTAAAMHFSGASDCPMDAGLLALLLRVYSGFSGEVIVATPPDFLARSGLSERLTAHRLVGVYALAERIRGYALDQLWREGAPVAARGRTPLGMVQQSNAFRGLPIGRHVSVRPESF</sequence>